<evidence type="ECO:0000256" key="4">
    <source>
        <dbReference type="ARBA" id="ARBA00023136"/>
    </source>
</evidence>
<dbReference type="EMBL" id="AAZO01000470">
    <property type="status" value="NOT_ANNOTATED_CDS"/>
    <property type="molecule type" value="Genomic_DNA"/>
</dbReference>
<dbReference type="EMBL" id="DS235008">
    <property type="protein sequence ID" value="EEB10408.1"/>
    <property type="molecule type" value="Genomic_DNA"/>
</dbReference>
<dbReference type="HOGENOM" id="CLU_2944459_0_0_1"/>
<dbReference type="Proteomes" id="UP000009046">
    <property type="component" value="Unassembled WGS sequence"/>
</dbReference>
<dbReference type="GeneID" id="8232460"/>
<sequence length="60" mass="6598">MGKSLAEKLLSRDNYKLPVTLVGFGLGARIIYYCLEEMSTKENSEGIILDVMLFGAPVVC</sequence>
<dbReference type="RefSeq" id="XP_002423146.1">
    <property type="nucleotide sequence ID" value="XM_002423101.1"/>
</dbReference>
<keyword evidence="4" id="KW-0472">Membrane</keyword>
<dbReference type="PANTHER" id="PTHR17920:SF3">
    <property type="entry name" value="TRANSMEMBRANE AND COILED-COIL DOMAIN-CONTAINING PROTEIN 4"/>
    <property type="match status" value="1"/>
</dbReference>
<evidence type="ECO:0000256" key="3">
    <source>
        <dbReference type="ARBA" id="ARBA00022989"/>
    </source>
</evidence>
<dbReference type="eggNOG" id="KOG2385">
    <property type="taxonomic scope" value="Eukaryota"/>
</dbReference>
<dbReference type="EMBL" id="AAZO01000469">
    <property type="status" value="NOT_ANNOTATED_CDS"/>
    <property type="molecule type" value="Genomic_DNA"/>
</dbReference>
<evidence type="ECO:0000313" key="5">
    <source>
        <dbReference type="EMBL" id="EEB10408.1"/>
    </source>
</evidence>
<protein>
    <submittedName>
        <fullName evidence="5 6">Uncharacterized protein</fullName>
    </submittedName>
</protein>
<name>E0VAK2_PEDHC</name>
<dbReference type="EnsemblMetazoa" id="PHUM040020-RA">
    <property type="protein sequence ID" value="PHUM040020-PA"/>
    <property type="gene ID" value="PHUM040020"/>
</dbReference>
<reference evidence="6" key="3">
    <citation type="submission" date="2020-05" db="UniProtKB">
        <authorList>
            <consortium name="EnsemblMetazoa"/>
        </authorList>
    </citation>
    <scope>IDENTIFICATION</scope>
    <source>
        <strain evidence="6">USDA</strain>
    </source>
</reference>
<dbReference type="OrthoDB" id="277931at2759"/>
<reference evidence="5" key="1">
    <citation type="submission" date="2007-04" db="EMBL/GenBank/DDBJ databases">
        <title>Annotation of Pediculus humanus corporis strain USDA.</title>
        <authorList>
            <person name="Kirkness E."/>
            <person name="Hannick L."/>
            <person name="Hass B."/>
            <person name="Bruggner R."/>
            <person name="Lawson D."/>
            <person name="Bidwell S."/>
            <person name="Joardar V."/>
            <person name="Caler E."/>
            <person name="Walenz B."/>
            <person name="Inman J."/>
            <person name="Schobel S."/>
            <person name="Galinsky K."/>
            <person name="Amedeo P."/>
            <person name="Strausberg R."/>
        </authorList>
    </citation>
    <scope>NUCLEOTIDE SEQUENCE</scope>
    <source>
        <strain evidence="5">USDA</strain>
    </source>
</reference>
<gene>
    <name evidence="6" type="primary">8232460</name>
    <name evidence="5" type="ORF">Phum_PHUM040020</name>
</gene>
<dbReference type="GO" id="GO:0016020">
    <property type="term" value="C:membrane"/>
    <property type="evidence" value="ECO:0007669"/>
    <property type="project" value="UniProtKB-SubCell"/>
</dbReference>
<evidence type="ECO:0000313" key="6">
    <source>
        <dbReference type="EnsemblMetazoa" id="PHUM040020-PA"/>
    </source>
</evidence>
<organism>
    <name type="scientific">Pediculus humanus subsp. corporis</name>
    <name type="common">Body louse</name>
    <dbReference type="NCBI Taxonomy" id="121224"/>
    <lineage>
        <taxon>Eukaryota</taxon>
        <taxon>Metazoa</taxon>
        <taxon>Ecdysozoa</taxon>
        <taxon>Arthropoda</taxon>
        <taxon>Hexapoda</taxon>
        <taxon>Insecta</taxon>
        <taxon>Pterygota</taxon>
        <taxon>Neoptera</taxon>
        <taxon>Paraneoptera</taxon>
        <taxon>Psocodea</taxon>
        <taxon>Troctomorpha</taxon>
        <taxon>Phthiraptera</taxon>
        <taxon>Anoplura</taxon>
        <taxon>Pediculidae</taxon>
        <taxon>Pediculus</taxon>
    </lineage>
</organism>
<comment type="subcellular location">
    <subcellularLocation>
        <location evidence="1">Membrane</location>
        <topology evidence="1">Multi-pass membrane protein</topology>
    </subcellularLocation>
</comment>
<dbReference type="Pfam" id="PF05277">
    <property type="entry name" value="DUF726"/>
    <property type="match status" value="1"/>
</dbReference>
<keyword evidence="7" id="KW-1185">Reference proteome</keyword>
<evidence type="ECO:0000256" key="1">
    <source>
        <dbReference type="ARBA" id="ARBA00004141"/>
    </source>
</evidence>
<proteinExistence type="predicted"/>
<dbReference type="PANTHER" id="PTHR17920">
    <property type="entry name" value="TRANSMEMBRANE AND COILED-COIL DOMAIN-CONTAINING PROTEIN 4 TMCO4"/>
    <property type="match status" value="1"/>
</dbReference>
<keyword evidence="2" id="KW-0812">Transmembrane</keyword>
<dbReference type="InParanoid" id="E0VAK2"/>
<keyword evidence="3" id="KW-1133">Transmembrane helix</keyword>
<reference evidence="5" key="2">
    <citation type="submission" date="2007-04" db="EMBL/GenBank/DDBJ databases">
        <title>The genome of the human body louse.</title>
        <authorList>
            <consortium name="The Human Body Louse Genome Consortium"/>
            <person name="Kirkness E."/>
            <person name="Walenz B."/>
            <person name="Hass B."/>
            <person name="Bruggner R."/>
            <person name="Strausberg R."/>
        </authorList>
    </citation>
    <scope>NUCLEOTIDE SEQUENCE</scope>
    <source>
        <strain evidence="5">USDA</strain>
    </source>
</reference>
<accession>E0VAK2</accession>
<evidence type="ECO:0000313" key="7">
    <source>
        <dbReference type="Proteomes" id="UP000009046"/>
    </source>
</evidence>
<dbReference type="AlphaFoldDB" id="E0VAK2"/>
<dbReference type="VEuPathDB" id="VectorBase:PHUM040020"/>
<dbReference type="KEGG" id="phu:Phum_PHUM040020"/>
<dbReference type="InterPro" id="IPR007941">
    <property type="entry name" value="DUF726"/>
</dbReference>
<evidence type="ECO:0000256" key="2">
    <source>
        <dbReference type="ARBA" id="ARBA00022692"/>
    </source>
</evidence>
<dbReference type="CTD" id="8232460"/>